<feature type="compositionally biased region" description="Polar residues" evidence="12">
    <location>
        <begin position="80"/>
        <end position="90"/>
    </location>
</feature>
<dbReference type="Pfam" id="PF01694">
    <property type="entry name" value="Rhomboid"/>
    <property type="match status" value="1"/>
</dbReference>
<keyword evidence="7 11" id="KW-0378">Hydrolase</keyword>
<dbReference type="GO" id="GO:0016020">
    <property type="term" value="C:membrane"/>
    <property type="evidence" value="ECO:0007669"/>
    <property type="project" value="UniProtKB-SubCell"/>
</dbReference>
<feature type="transmembrane region" description="Helical" evidence="11">
    <location>
        <begin position="220"/>
        <end position="239"/>
    </location>
</feature>
<evidence type="ECO:0000256" key="10">
    <source>
        <dbReference type="ARBA" id="ARBA00023136"/>
    </source>
</evidence>
<comment type="similarity">
    <text evidence="3 11">Belongs to the peptidase S54 family.</text>
</comment>
<gene>
    <name evidence="14" type="ORF">ACHAWO_012262</name>
</gene>
<comment type="subcellular location">
    <subcellularLocation>
        <location evidence="2 11">Membrane</location>
        <topology evidence="2 11">Multi-pass membrane protein</topology>
    </subcellularLocation>
</comment>
<protein>
    <recommendedName>
        <fullName evidence="4">rhomboid protease</fullName>
        <ecNumber evidence="4">3.4.21.105</ecNumber>
    </recommendedName>
</protein>
<evidence type="ECO:0000256" key="8">
    <source>
        <dbReference type="ARBA" id="ARBA00022825"/>
    </source>
</evidence>
<proteinExistence type="inferred from homology"/>
<evidence type="ECO:0000256" key="6">
    <source>
        <dbReference type="ARBA" id="ARBA00022692"/>
    </source>
</evidence>
<keyword evidence="5 11" id="KW-0645">Protease</keyword>
<reference evidence="14 15" key="1">
    <citation type="submission" date="2024-10" db="EMBL/GenBank/DDBJ databases">
        <title>Updated reference genomes for cyclostephanoid diatoms.</title>
        <authorList>
            <person name="Roberts W.R."/>
            <person name="Alverson A.J."/>
        </authorList>
    </citation>
    <scope>NUCLEOTIDE SEQUENCE [LARGE SCALE GENOMIC DNA]</scope>
    <source>
        <strain evidence="14 15">AJA010-31</strain>
    </source>
</reference>
<keyword evidence="15" id="KW-1185">Reference proteome</keyword>
<dbReference type="SUPFAM" id="SSF144091">
    <property type="entry name" value="Rhomboid-like"/>
    <property type="match status" value="1"/>
</dbReference>
<dbReference type="PANTHER" id="PTHR22936:SF69">
    <property type="entry name" value="RHOMBOID-LIKE PROTEIN"/>
    <property type="match status" value="1"/>
</dbReference>
<feature type="transmembrane region" description="Helical" evidence="11">
    <location>
        <begin position="341"/>
        <end position="364"/>
    </location>
</feature>
<feature type="transmembrane region" description="Helical" evidence="11">
    <location>
        <begin position="384"/>
        <end position="401"/>
    </location>
</feature>
<dbReference type="PANTHER" id="PTHR22936">
    <property type="entry name" value="RHOMBOID-RELATED"/>
    <property type="match status" value="1"/>
</dbReference>
<feature type="compositionally biased region" description="Low complexity" evidence="12">
    <location>
        <begin position="14"/>
        <end position="34"/>
    </location>
</feature>
<keyword evidence="10 11" id="KW-0472">Membrane</keyword>
<comment type="catalytic activity">
    <reaction evidence="1 11">
        <text>Cleaves type-1 transmembrane domains using a catalytic dyad composed of serine and histidine that are contributed by different transmembrane domains.</text>
        <dbReference type="EC" id="3.4.21.105"/>
    </reaction>
</comment>
<feature type="transmembrane region" description="Helical" evidence="11">
    <location>
        <begin position="445"/>
        <end position="467"/>
    </location>
</feature>
<dbReference type="EMBL" id="JALLPJ020000037">
    <property type="protein sequence ID" value="KAL3804587.1"/>
    <property type="molecule type" value="Genomic_DNA"/>
</dbReference>
<keyword evidence="8 11" id="KW-0720">Serine protease</keyword>
<dbReference type="InterPro" id="IPR022764">
    <property type="entry name" value="Peptidase_S54_rhomboid_dom"/>
</dbReference>
<evidence type="ECO:0000256" key="4">
    <source>
        <dbReference type="ARBA" id="ARBA00013039"/>
    </source>
</evidence>
<feature type="transmembrane region" description="Helical" evidence="11">
    <location>
        <begin position="284"/>
        <end position="303"/>
    </location>
</feature>
<dbReference type="GO" id="GO:0008236">
    <property type="term" value="F:serine-type peptidase activity"/>
    <property type="evidence" value="ECO:0007669"/>
    <property type="project" value="UniProtKB-KW"/>
</dbReference>
<keyword evidence="6 11" id="KW-0812">Transmembrane</keyword>
<evidence type="ECO:0000259" key="13">
    <source>
        <dbReference type="Pfam" id="PF01694"/>
    </source>
</evidence>
<feature type="transmembrane region" description="Helical" evidence="11">
    <location>
        <begin position="407"/>
        <end position="424"/>
    </location>
</feature>
<keyword evidence="9 11" id="KW-1133">Transmembrane helix</keyword>
<sequence length="563" mass="62906">MSFNQEPTDEEFFNAMNSPSRSKSSSNNGTGNESFTVYNPVEDSFDGWPHGTYEDAGMPLGSGNEALQESFQEDSKLHTDNNGPASPSRSHTNRNDTEDDALARAIAEQDLPPGVSAVEQQEIMMRLLTQQLRRGDESGEGVSPELEQRLRDFQFAQRKRRETYGDEKPWGILGLYDHLAGIRVDVEWAEDAAWRRAHKEPYLSWVDFQQTRDSGWNRPFFTYILLFVCTIVLFVSYALNGWKVEPLSVNPMIGPSAETLIRMGAKQTSLIVNRGEWYRLFSPMVLHAGLIHYFLNMMALLFIGKAVEQCHGFTAAAIIFIIPAVGGTIMSAIFLPEYISVGASGGIFGLIGACIADICINWSLLFSKHVNSNDKGTRFRHIKVLLWLLFDIVINCLVGLTPFVDNFTHLGGMIYGFLCGLSTIERLSTDFFGIATTTFAKVRNLIVRFSGLCLSVILIMVTTAVLVESDGVSSPCSGCRYVSCVPFPPWAGEDNKWWYCDDCSRVTADAKLDSSGYYNLSLTCPDGVIEEIDLSGELVTDRQWIRRQLPNLCRKHCDNLFAT</sequence>
<dbReference type="Proteomes" id="UP001530400">
    <property type="component" value="Unassembled WGS sequence"/>
</dbReference>
<name>A0ABD3QWF7_9STRA</name>
<evidence type="ECO:0000256" key="5">
    <source>
        <dbReference type="ARBA" id="ARBA00022670"/>
    </source>
</evidence>
<evidence type="ECO:0000256" key="9">
    <source>
        <dbReference type="ARBA" id="ARBA00022989"/>
    </source>
</evidence>
<evidence type="ECO:0000256" key="1">
    <source>
        <dbReference type="ARBA" id="ARBA00000156"/>
    </source>
</evidence>
<comment type="caution">
    <text evidence="14">The sequence shown here is derived from an EMBL/GenBank/DDBJ whole genome shotgun (WGS) entry which is preliminary data.</text>
</comment>
<evidence type="ECO:0000313" key="15">
    <source>
        <dbReference type="Proteomes" id="UP001530400"/>
    </source>
</evidence>
<dbReference type="InterPro" id="IPR035952">
    <property type="entry name" value="Rhomboid-like_sf"/>
</dbReference>
<dbReference type="EC" id="3.4.21.105" evidence="4"/>
<feature type="domain" description="Peptidase S54 rhomboid" evidence="13">
    <location>
        <begin position="275"/>
        <end position="423"/>
    </location>
</feature>
<dbReference type="InterPro" id="IPR002610">
    <property type="entry name" value="Peptidase_S54_rhomboid-like"/>
</dbReference>
<evidence type="ECO:0000256" key="3">
    <source>
        <dbReference type="ARBA" id="ARBA00009045"/>
    </source>
</evidence>
<accession>A0ABD3QWF7</accession>
<evidence type="ECO:0000313" key="14">
    <source>
        <dbReference type="EMBL" id="KAL3804587.1"/>
    </source>
</evidence>
<evidence type="ECO:0000256" key="2">
    <source>
        <dbReference type="ARBA" id="ARBA00004141"/>
    </source>
</evidence>
<organism evidence="14 15">
    <name type="scientific">Cyclotella atomus</name>
    <dbReference type="NCBI Taxonomy" id="382360"/>
    <lineage>
        <taxon>Eukaryota</taxon>
        <taxon>Sar</taxon>
        <taxon>Stramenopiles</taxon>
        <taxon>Ochrophyta</taxon>
        <taxon>Bacillariophyta</taxon>
        <taxon>Coscinodiscophyceae</taxon>
        <taxon>Thalassiosirophycidae</taxon>
        <taxon>Stephanodiscales</taxon>
        <taxon>Stephanodiscaceae</taxon>
        <taxon>Cyclotella</taxon>
    </lineage>
</organism>
<evidence type="ECO:0000256" key="7">
    <source>
        <dbReference type="ARBA" id="ARBA00022801"/>
    </source>
</evidence>
<feature type="region of interest" description="Disordered" evidence="12">
    <location>
        <begin position="1"/>
        <end position="96"/>
    </location>
</feature>
<dbReference type="GO" id="GO:0006508">
    <property type="term" value="P:proteolysis"/>
    <property type="evidence" value="ECO:0007669"/>
    <property type="project" value="UniProtKB-KW"/>
</dbReference>
<evidence type="ECO:0000256" key="12">
    <source>
        <dbReference type="SAM" id="MobiDB-lite"/>
    </source>
</evidence>
<dbReference type="Gene3D" id="1.20.1540.10">
    <property type="entry name" value="Rhomboid-like"/>
    <property type="match status" value="1"/>
</dbReference>
<dbReference type="AlphaFoldDB" id="A0ABD3QWF7"/>
<comment type="function">
    <text evidence="11">Serine protease involved in intramembrane proteolysis.</text>
</comment>
<evidence type="ECO:0000256" key="11">
    <source>
        <dbReference type="RuleBase" id="RU362115"/>
    </source>
</evidence>
<feature type="transmembrane region" description="Helical" evidence="11">
    <location>
        <begin position="315"/>
        <end position="335"/>
    </location>
</feature>